<sequence length="206" mass="22211">MHPRFPAPDRRAQICSGGLCVRPSFAGELALAVRHHAVRYGGAVRSLREEPGLPRTGHDAPNGFEFSNAIIVEAWRRSLGLSEARSMLVPRRANPRRQEVRAMPCHAGGCAYVYTARAGGLHPLKAEGEANDERPAREEAQAGMLAVLRRQDASTRGGIEVWRTVICVALQRAFAVLFSCLLPHRAPVPCNGAAESPGVSCMCPAA</sequence>
<dbReference type="EMBL" id="KZ857386">
    <property type="protein sequence ID" value="RDX53647.1"/>
    <property type="molecule type" value="Genomic_DNA"/>
</dbReference>
<organism evidence="1 2">
    <name type="scientific">Lentinus brumalis</name>
    <dbReference type="NCBI Taxonomy" id="2498619"/>
    <lineage>
        <taxon>Eukaryota</taxon>
        <taxon>Fungi</taxon>
        <taxon>Dikarya</taxon>
        <taxon>Basidiomycota</taxon>
        <taxon>Agaricomycotina</taxon>
        <taxon>Agaricomycetes</taxon>
        <taxon>Polyporales</taxon>
        <taxon>Polyporaceae</taxon>
        <taxon>Lentinus</taxon>
    </lineage>
</organism>
<dbReference type="AlphaFoldDB" id="A0A371DM91"/>
<proteinExistence type="predicted"/>
<accession>A0A371DM91</accession>
<protein>
    <submittedName>
        <fullName evidence="1">Uncharacterized protein</fullName>
    </submittedName>
</protein>
<gene>
    <name evidence="1" type="ORF">OH76DRAFT_1137105</name>
</gene>
<reference evidence="1 2" key="1">
    <citation type="journal article" date="2018" name="Biotechnol. Biofuels">
        <title>Integrative visual omics of the white-rot fungus Polyporus brumalis exposes the biotechnological potential of its oxidative enzymes for delignifying raw plant biomass.</title>
        <authorList>
            <person name="Miyauchi S."/>
            <person name="Rancon A."/>
            <person name="Drula E."/>
            <person name="Hage H."/>
            <person name="Chaduli D."/>
            <person name="Favel A."/>
            <person name="Grisel S."/>
            <person name="Henrissat B."/>
            <person name="Herpoel-Gimbert I."/>
            <person name="Ruiz-Duenas F.J."/>
            <person name="Chevret D."/>
            <person name="Hainaut M."/>
            <person name="Lin J."/>
            <person name="Wang M."/>
            <person name="Pangilinan J."/>
            <person name="Lipzen A."/>
            <person name="Lesage-Meessen L."/>
            <person name="Navarro D."/>
            <person name="Riley R."/>
            <person name="Grigoriev I.V."/>
            <person name="Zhou S."/>
            <person name="Raouche S."/>
            <person name="Rosso M.N."/>
        </authorList>
    </citation>
    <scope>NUCLEOTIDE SEQUENCE [LARGE SCALE GENOMIC DNA]</scope>
    <source>
        <strain evidence="1 2">BRFM 1820</strain>
    </source>
</reference>
<keyword evidence="2" id="KW-1185">Reference proteome</keyword>
<dbReference type="Proteomes" id="UP000256964">
    <property type="component" value="Unassembled WGS sequence"/>
</dbReference>
<evidence type="ECO:0000313" key="2">
    <source>
        <dbReference type="Proteomes" id="UP000256964"/>
    </source>
</evidence>
<name>A0A371DM91_9APHY</name>
<evidence type="ECO:0000313" key="1">
    <source>
        <dbReference type="EMBL" id="RDX53647.1"/>
    </source>
</evidence>